<dbReference type="PROSITE" id="PS51077">
    <property type="entry name" value="HTH_ICLR"/>
    <property type="match status" value="1"/>
</dbReference>
<keyword evidence="1" id="KW-0805">Transcription regulation</keyword>
<dbReference type="RefSeq" id="WP_104528421.1">
    <property type="nucleotide sequence ID" value="NZ_POQT01000013.1"/>
</dbReference>
<evidence type="ECO:0000313" key="6">
    <source>
        <dbReference type="EMBL" id="RZU32429.1"/>
    </source>
</evidence>
<dbReference type="GO" id="GO:0003677">
    <property type="term" value="F:DNA binding"/>
    <property type="evidence" value="ECO:0007669"/>
    <property type="project" value="UniProtKB-KW"/>
</dbReference>
<dbReference type="InterPro" id="IPR050707">
    <property type="entry name" value="HTH_MetabolicPath_Reg"/>
</dbReference>
<feature type="domain" description="HTH iclR-type" evidence="4">
    <location>
        <begin position="11"/>
        <end position="72"/>
    </location>
</feature>
<dbReference type="AlphaFoldDB" id="A0A4Q7Y8Q5"/>
<evidence type="ECO:0000256" key="3">
    <source>
        <dbReference type="ARBA" id="ARBA00023163"/>
    </source>
</evidence>
<evidence type="ECO:0000313" key="7">
    <source>
        <dbReference type="Proteomes" id="UP000292507"/>
    </source>
</evidence>
<dbReference type="Pfam" id="PF09339">
    <property type="entry name" value="HTH_IclR"/>
    <property type="match status" value="1"/>
</dbReference>
<keyword evidence="7" id="KW-1185">Reference proteome</keyword>
<dbReference type="Pfam" id="PF01614">
    <property type="entry name" value="IclR_C"/>
    <property type="match status" value="1"/>
</dbReference>
<proteinExistence type="predicted"/>
<organism evidence="6 7">
    <name type="scientific">Blastococcus saxobsidens</name>
    <dbReference type="NCBI Taxonomy" id="138336"/>
    <lineage>
        <taxon>Bacteria</taxon>
        <taxon>Bacillati</taxon>
        <taxon>Actinomycetota</taxon>
        <taxon>Actinomycetes</taxon>
        <taxon>Geodermatophilales</taxon>
        <taxon>Geodermatophilaceae</taxon>
        <taxon>Blastococcus</taxon>
    </lineage>
</organism>
<dbReference type="InterPro" id="IPR036390">
    <property type="entry name" value="WH_DNA-bd_sf"/>
</dbReference>
<dbReference type="SUPFAM" id="SSF46785">
    <property type="entry name" value="Winged helix' DNA-binding domain"/>
    <property type="match status" value="1"/>
</dbReference>
<dbReference type="InterPro" id="IPR014757">
    <property type="entry name" value="Tscrpt_reg_IclR_C"/>
</dbReference>
<gene>
    <name evidence="6" type="ORF">BKA19_2124</name>
</gene>
<dbReference type="PANTHER" id="PTHR30136">
    <property type="entry name" value="HELIX-TURN-HELIX TRANSCRIPTIONAL REGULATOR, ICLR FAMILY"/>
    <property type="match status" value="1"/>
</dbReference>
<dbReference type="SUPFAM" id="SSF55781">
    <property type="entry name" value="GAF domain-like"/>
    <property type="match status" value="1"/>
</dbReference>
<evidence type="ECO:0000259" key="4">
    <source>
        <dbReference type="PROSITE" id="PS51077"/>
    </source>
</evidence>
<evidence type="ECO:0000256" key="2">
    <source>
        <dbReference type="ARBA" id="ARBA00023125"/>
    </source>
</evidence>
<dbReference type="Gene3D" id="3.30.450.40">
    <property type="match status" value="1"/>
</dbReference>
<dbReference type="GO" id="GO:0045892">
    <property type="term" value="P:negative regulation of DNA-templated transcription"/>
    <property type="evidence" value="ECO:0007669"/>
    <property type="project" value="TreeGrafter"/>
</dbReference>
<feature type="domain" description="IclR-ED" evidence="5">
    <location>
        <begin position="73"/>
        <end position="257"/>
    </location>
</feature>
<dbReference type="PANTHER" id="PTHR30136:SF24">
    <property type="entry name" value="HTH-TYPE TRANSCRIPTIONAL REPRESSOR ALLR"/>
    <property type="match status" value="1"/>
</dbReference>
<keyword evidence="3" id="KW-0804">Transcription</keyword>
<dbReference type="GO" id="GO:0003700">
    <property type="term" value="F:DNA-binding transcription factor activity"/>
    <property type="evidence" value="ECO:0007669"/>
    <property type="project" value="TreeGrafter"/>
</dbReference>
<keyword evidence="2" id="KW-0238">DNA-binding</keyword>
<name>A0A4Q7Y8Q5_9ACTN</name>
<dbReference type="SMART" id="SM00346">
    <property type="entry name" value="HTH_ICLR"/>
    <property type="match status" value="1"/>
</dbReference>
<dbReference type="InterPro" id="IPR029016">
    <property type="entry name" value="GAF-like_dom_sf"/>
</dbReference>
<sequence>MENPVSDRAGLRSVDNALRLLDLIGERQVLRVAEAADALGVAGSTAHRLLTALRQRGFVLQDKPHSAYRPGPALNAIGLAAIGRIDIRRVARPILEDLAESTQETVSLCLLEGRSVRFIDCVESPRPVRVGDRTGVVMPAHCTAAGKAILAGMSPGGLRRLYPDGELGGLTDASITRLDALLDELQTIRDSGYAINIEEGENGISAVGTSVPDPHGTPLVALAVVVPSGRLPDASAGRTLAPMLLEARDQITRSLHTAT</sequence>
<dbReference type="InterPro" id="IPR005471">
    <property type="entry name" value="Tscrpt_reg_IclR_N"/>
</dbReference>
<reference evidence="6 7" key="1">
    <citation type="submission" date="2019-02" db="EMBL/GenBank/DDBJ databases">
        <title>Sequencing the genomes of 1000 actinobacteria strains.</title>
        <authorList>
            <person name="Klenk H.-P."/>
        </authorList>
    </citation>
    <scope>NUCLEOTIDE SEQUENCE [LARGE SCALE GENOMIC DNA]</scope>
    <source>
        <strain evidence="6 7">DSM 44509</strain>
    </source>
</reference>
<evidence type="ECO:0000259" key="5">
    <source>
        <dbReference type="PROSITE" id="PS51078"/>
    </source>
</evidence>
<evidence type="ECO:0000256" key="1">
    <source>
        <dbReference type="ARBA" id="ARBA00023015"/>
    </source>
</evidence>
<dbReference type="OrthoDB" id="7274111at2"/>
<dbReference type="Gene3D" id="1.10.10.10">
    <property type="entry name" value="Winged helix-like DNA-binding domain superfamily/Winged helix DNA-binding domain"/>
    <property type="match status" value="1"/>
</dbReference>
<dbReference type="EMBL" id="SHKV01000001">
    <property type="protein sequence ID" value="RZU32429.1"/>
    <property type="molecule type" value="Genomic_DNA"/>
</dbReference>
<comment type="caution">
    <text evidence="6">The sequence shown here is derived from an EMBL/GenBank/DDBJ whole genome shotgun (WGS) entry which is preliminary data.</text>
</comment>
<protein>
    <submittedName>
        <fullName evidence="6">IclR family transcriptional regulator</fullName>
    </submittedName>
</protein>
<accession>A0A4Q7Y8Q5</accession>
<dbReference type="InterPro" id="IPR036388">
    <property type="entry name" value="WH-like_DNA-bd_sf"/>
</dbReference>
<dbReference type="Proteomes" id="UP000292507">
    <property type="component" value="Unassembled WGS sequence"/>
</dbReference>
<dbReference type="PROSITE" id="PS51078">
    <property type="entry name" value="ICLR_ED"/>
    <property type="match status" value="1"/>
</dbReference>